<dbReference type="SUPFAM" id="SSF47413">
    <property type="entry name" value="lambda repressor-like DNA-binding domains"/>
    <property type="match status" value="1"/>
</dbReference>
<dbReference type="GO" id="GO:0003677">
    <property type="term" value="F:DNA binding"/>
    <property type="evidence" value="ECO:0007669"/>
    <property type="project" value="UniProtKB-KW"/>
</dbReference>
<evidence type="ECO:0000259" key="1">
    <source>
        <dbReference type="PROSITE" id="PS50943"/>
    </source>
</evidence>
<dbReference type="AlphaFoldDB" id="A0A5Q4Z2G5"/>
<proteinExistence type="predicted"/>
<dbReference type="RefSeq" id="WP_165186952.1">
    <property type="nucleotide sequence ID" value="NZ_LR699553.1"/>
</dbReference>
<evidence type="ECO:0000313" key="2">
    <source>
        <dbReference type="EMBL" id="VVD29972.1"/>
    </source>
</evidence>
<accession>A0A5Q4Z2G5</accession>
<dbReference type="InterPro" id="IPR001387">
    <property type="entry name" value="Cro/C1-type_HTH"/>
</dbReference>
<dbReference type="EMBL" id="LR699553">
    <property type="protein sequence ID" value="VVD29972.1"/>
    <property type="molecule type" value="Genomic_DNA"/>
</dbReference>
<protein>
    <submittedName>
        <fullName evidence="2">DNA-binding helix-turn-helix protein</fullName>
    </submittedName>
</protein>
<dbReference type="InterPro" id="IPR010982">
    <property type="entry name" value="Lambda_DNA-bd_dom_sf"/>
</dbReference>
<reference evidence="2 3" key="1">
    <citation type="submission" date="2019-08" db="EMBL/GenBank/DDBJ databases">
        <authorList>
            <person name="Herpell B J."/>
        </authorList>
    </citation>
    <scope>NUCLEOTIDE SEQUENCE [LARGE SCALE GENOMIC DNA]</scope>
    <source>
        <strain evidence="3">Msb3</strain>
    </source>
</reference>
<dbReference type="CDD" id="cd00093">
    <property type="entry name" value="HTH_XRE"/>
    <property type="match status" value="1"/>
</dbReference>
<dbReference type="Gene3D" id="1.10.260.40">
    <property type="entry name" value="lambda repressor-like DNA-binding domains"/>
    <property type="match status" value="1"/>
</dbReference>
<dbReference type="KEGG" id="pdio:PDMSB3_3516"/>
<evidence type="ECO:0000313" key="3">
    <source>
        <dbReference type="Proteomes" id="UP000325811"/>
    </source>
</evidence>
<dbReference type="Proteomes" id="UP000325811">
    <property type="component" value="Chromosome I"/>
</dbReference>
<gene>
    <name evidence="2" type="ORF">PDMSB3_3516</name>
</gene>
<name>A0A5Q4Z2G5_9BURK</name>
<sequence>MGKLKDLRDELTGEFPEAKEGYDDRDQLVRLGLVLRQARRSLDLTQMQAADRSGIAQADISRLENGEGDRGPTFETLARYARALGLTLGVTLTPNGHRELASTVEF</sequence>
<dbReference type="Pfam" id="PF01381">
    <property type="entry name" value="HTH_3"/>
    <property type="match status" value="1"/>
</dbReference>
<keyword evidence="3" id="KW-1185">Reference proteome</keyword>
<dbReference type="SMART" id="SM00530">
    <property type="entry name" value="HTH_XRE"/>
    <property type="match status" value="1"/>
</dbReference>
<organism evidence="2 3">
    <name type="scientific">Paraburkholderia dioscoreae</name>
    <dbReference type="NCBI Taxonomy" id="2604047"/>
    <lineage>
        <taxon>Bacteria</taxon>
        <taxon>Pseudomonadati</taxon>
        <taxon>Pseudomonadota</taxon>
        <taxon>Betaproteobacteria</taxon>
        <taxon>Burkholderiales</taxon>
        <taxon>Burkholderiaceae</taxon>
        <taxon>Paraburkholderia</taxon>
    </lineage>
</organism>
<keyword evidence="2" id="KW-0238">DNA-binding</keyword>
<feature type="domain" description="HTH cro/C1-type" evidence="1">
    <location>
        <begin position="35"/>
        <end position="92"/>
    </location>
</feature>
<dbReference type="PROSITE" id="PS50943">
    <property type="entry name" value="HTH_CROC1"/>
    <property type="match status" value="1"/>
</dbReference>